<evidence type="ECO:0000313" key="1">
    <source>
        <dbReference type="EMBL" id="KAJ0030631.1"/>
    </source>
</evidence>
<comment type="caution">
    <text evidence="1">The sequence shown here is derived from an EMBL/GenBank/DDBJ whole genome shotgun (WGS) entry which is preliminary data.</text>
</comment>
<keyword evidence="2" id="KW-1185">Reference proteome</keyword>
<dbReference type="EMBL" id="CM047743">
    <property type="protein sequence ID" value="KAJ0030631.1"/>
    <property type="molecule type" value="Genomic_DNA"/>
</dbReference>
<proteinExistence type="predicted"/>
<sequence>MTSCLSGGGRTYALDLDIIKSPSSSTRTSHTSSPSSTLSESSNSPLAISTRKPRTARKRPKQTYNEAAALLSTAYPNIFSRKHLTNPSKFTHLHESFLNESSELLLPFRVFDHSGFMLHQPIQDKPRFPFERKVSSSCDKPCQSNGNGEVDFQGNSNSNSMELSSEFHEDFDAESILDEEIEEGIDSIMGNLRVNNDDSNVNVASHNYQINNSWYANPMGLGFGGKLQFGIGMGMRRGVNALRHVDEGNWWSCPTVDVVQISTKFNNHHQNGNSNKKVSNEKKKKKRAEKEREKVTVESKSLELNSNSPQENSIPKPNSAELLLKLKYDDVVTAWSDRGSPFLDETLGSDVQGNDVSARLAQIDLFSDSGVREASVLRYKEKRRTRLFSKKIRYQVRKVNADRRPRMKGRFVRRPNSTANAQDEKGKKKVLLSDL</sequence>
<organism evidence="1 2">
    <name type="scientific">Pistacia integerrima</name>
    <dbReference type="NCBI Taxonomy" id="434235"/>
    <lineage>
        <taxon>Eukaryota</taxon>
        <taxon>Viridiplantae</taxon>
        <taxon>Streptophyta</taxon>
        <taxon>Embryophyta</taxon>
        <taxon>Tracheophyta</taxon>
        <taxon>Spermatophyta</taxon>
        <taxon>Magnoliopsida</taxon>
        <taxon>eudicotyledons</taxon>
        <taxon>Gunneridae</taxon>
        <taxon>Pentapetalae</taxon>
        <taxon>rosids</taxon>
        <taxon>malvids</taxon>
        <taxon>Sapindales</taxon>
        <taxon>Anacardiaceae</taxon>
        <taxon>Pistacia</taxon>
    </lineage>
</organism>
<reference evidence="2" key="1">
    <citation type="journal article" date="2023" name="G3 (Bethesda)">
        <title>Genome assembly and association tests identify interacting loci associated with vigor, precocity, and sex in interspecific pistachio rootstocks.</title>
        <authorList>
            <person name="Palmer W."/>
            <person name="Jacygrad E."/>
            <person name="Sagayaradj S."/>
            <person name="Cavanaugh K."/>
            <person name="Han R."/>
            <person name="Bertier L."/>
            <person name="Beede B."/>
            <person name="Kafkas S."/>
            <person name="Golino D."/>
            <person name="Preece J."/>
            <person name="Michelmore R."/>
        </authorList>
    </citation>
    <scope>NUCLEOTIDE SEQUENCE [LARGE SCALE GENOMIC DNA]</scope>
</reference>
<name>A0ACC0Y5R2_9ROSI</name>
<dbReference type="Proteomes" id="UP001163603">
    <property type="component" value="Chromosome 8"/>
</dbReference>
<accession>A0ACC0Y5R2</accession>
<evidence type="ECO:0000313" key="2">
    <source>
        <dbReference type="Proteomes" id="UP001163603"/>
    </source>
</evidence>
<gene>
    <name evidence="1" type="ORF">Pint_14008</name>
</gene>
<protein>
    <submittedName>
        <fullName evidence="1">Uncharacterized protein</fullName>
    </submittedName>
</protein>